<dbReference type="Proteomes" id="UP000053424">
    <property type="component" value="Unassembled WGS sequence"/>
</dbReference>
<protein>
    <recommendedName>
        <fullName evidence="4">UBC core domain-containing protein</fullName>
    </recommendedName>
</protein>
<feature type="compositionally biased region" description="Low complexity" evidence="3">
    <location>
        <begin position="11"/>
        <end position="20"/>
    </location>
</feature>
<feature type="compositionally biased region" description="Basic residues" evidence="3">
    <location>
        <begin position="538"/>
        <end position="550"/>
    </location>
</feature>
<gene>
    <name evidence="5" type="ORF">M413DRAFT_446847</name>
</gene>
<dbReference type="PANTHER" id="PTHR46116">
    <property type="entry name" value="(E3-INDEPENDENT) E2 UBIQUITIN-CONJUGATING ENZYME"/>
    <property type="match status" value="1"/>
</dbReference>
<reference evidence="5 6" key="1">
    <citation type="submission" date="2014-04" db="EMBL/GenBank/DDBJ databases">
        <authorList>
            <consortium name="DOE Joint Genome Institute"/>
            <person name="Kuo A."/>
            <person name="Gay G."/>
            <person name="Dore J."/>
            <person name="Kohler A."/>
            <person name="Nagy L.G."/>
            <person name="Floudas D."/>
            <person name="Copeland A."/>
            <person name="Barry K.W."/>
            <person name="Cichocki N."/>
            <person name="Veneault-Fourrey C."/>
            <person name="LaButti K."/>
            <person name="Lindquist E.A."/>
            <person name="Lipzen A."/>
            <person name="Lundell T."/>
            <person name="Morin E."/>
            <person name="Murat C."/>
            <person name="Sun H."/>
            <person name="Tunlid A."/>
            <person name="Henrissat B."/>
            <person name="Grigoriev I.V."/>
            <person name="Hibbett D.S."/>
            <person name="Martin F."/>
            <person name="Nordberg H.P."/>
            <person name="Cantor M.N."/>
            <person name="Hua S.X."/>
        </authorList>
    </citation>
    <scope>NUCLEOTIDE SEQUENCE [LARGE SCALE GENOMIC DNA]</scope>
    <source>
        <strain evidence="6">h7</strain>
    </source>
</reference>
<reference evidence="6" key="2">
    <citation type="submission" date="2015-01" db="EMBL/GenBank/DDBJ databases">
        <title>Evolutionary Origins and Diversification of the Mycorrhizal Mutualists.</title>
        <authorList>
            <consortium name="DOE Joint Genome Institute"/>
            <consortium name="Mycorrhizal Genomics Consortium"/>
            <person name="Kohler A."/>
            <person name="Kuo A."/>
            <person name="Nagy L.G."/>
            <person name="Floudas D."/>
            <person name="Copeland A."/>
            <person name="Barry K.W."/>
            <person name="Cichocki N."/>
            <person name="Veneault-Fourrey C."/>
            <person name="LaButti K."/>
            <person name="Lindquist E.A."/>
            <person name="Lipzen A."/>
            <person name="Lundell T."/>
            <person name="Morin E."/>
            <person name="Murat C."/>
            <person name="Riley R."/>
            <person name="Ohm R."/>
            <person name="Sun H."/>
            <person name="Tunlid A."/>
            <person name="Henrissat B."/>
            <person name="Grigoriev I.V."/>
            <person name="Hibbett D.S."/>
            <person name="Martin F."/>
        </authorList>
    </citation>
    <scope>NUCLEOTIDE SEQUENCE [LARGE SCALE GENOMIC DNA]</scope>
    <source>
        <strain evidence="6">h7</strain>
    </source>
</reference>
<dbReference type="AlphaFoldDB" id="A0A0C3BTD8"/>
<evidence type="ECO:0000256" key="3">
    <source>
        <dbReference type="SAM" id="MobiDB-lite"/>
    </source>
</evidence>
<dbReference type="InterPro" id="IPR000608">
    <property type="entry name" value="UBC"/>
</dbReference>
<dbReference type="STRING" id="686832.A0A0C3BTD8"/>
<feature type="domain" description="UBC core" evidence="4">
    <location>
        <begin position="612"/>
        <end position="771"/>
    </location>
</feature>
<dbReference type="EMBL" id="KN831784">
    <property type="protein sequence ID" value="KIM39935.1"/>
    <property type="molecule type" value="Genomic_DNA"/>
</dbReference>
<dbReference type="CDD" id="cd23810">
    <property type="entry name" value="UBCc_BIRC6"/>
    <property type="match status" value="1"/>
</dbReference>
<dbReference type="HOGENOM" id="CLU_017402_0_0_1"/>
<dbReference type="SMART" id="SM00212">
    <property type="entry name" value="UBCc"/>
    <property type="match status" value="1"/>
</dbReference>
<organism evidence="5 6">
    <name type="scientific">Hebeloma cylindrosporum</name>
    <dbReference type="NCBI Taxonomy" id="76867"/>
    <lineage>
        <taxon>Eukaryota</taxon>
        <taxon>Fungi</taxon>
        <taxon>Dikarya</taxon>
        <taxon>Basidiomycota</taxon>
        <taxon>Agaricomycotina</taxon>
        <taxon>Agaricomycetes</taxon>
        <taxon>Agaricomycetidae</taxon>
        <taxon>Agaricales</taxon>
        <taxon>Agaricineae</taxon>
        <taxon>Hymenogastraceae</taxon>
        <taxon>Hebeloma</taxon>
    </lineage>
</organism>
<feature type="compositionally biased region" description="Polar residues" evidence="3">
    <location>
        <begin position="514"/>
        <end position="534"/>
    </location>
</feature>
<evidence type="ECO:0000256" key="2">
    <source>
        <dbReference type="ARBA" id="ARBA00022786"/>
    </source>
</evidence>
<feature type="compositionally biased region" description="Low complexity" evidence="3">
    <location>
        <begin position="286"/>
        <end position="297"/>
    </location>
</feature>
<dbReference type="Gene3D" id="3.10.110.10">
    <property type="entry name" value="Ubiquitin Conjugating Enzyme"/>
    <property type="match status" value="1"/>
</dbReference>
<evidence type="ECO:0000313" key="6">
    <source>
        <dbReference type="Proteomes" id="UP000053424"/>
    </source>
</evidence>
<feature type="region of interest" description="Disordered" evidence="3">
    <location>
        <begin position="514"/>
        <end position="555"/>
    </location>
</feature>
<keyword evidence="1" id="KW-0808">Transferase</keyword>
<feature type="region of interest" description="Disordered" evidence="3">
    <location>
        <begin position="1"/>
        <end position="29"/>
    </location>
</feature>
<keyword evidence="6" id="KW-1185">Reference proteome</keyword>
<dbReference type="PROSITE" id="PS50127">
    <property type="entry name" value="UBC_2"/>
    <property type="match status" value="1"/>
</dbReference>
<dbReference type="GO" id="GO:0016740">
    <property type="term" value="F:transferase activity"/>
    <property type="evidence" value="ECO:0007669"/>
    <property type="project" value="UniProtKB-KW"/>
</dbReference>
<dbReference type="OrthoDB" id="47801at2759"/>
<dbReference type="Pfam" id="PF00179">
    <property type="entry name" value="UQ_con"/>
    <property type="match status" value="1"/>
</dbReference>
<feature type="region of interest" description="Disordered" evidence="3">
    <location>
        <begin position="284"/>
        <end position="327"/>
    </location>
</feature>
<dbReference type="InterPro" id="IPR016135">
    <property type="entry name" value="UBQ-conjugating_enzyme/RWD"/>
</dbReference>
<accession>A0A0C3BTD8</accession>
<dbReference type="SUPFAM" id="SSF54495">
    <property type="entry name" value="UBC-like"/>
    <property type="match status" value="1"/>
</dbReference>
<proteinExistence type="predicted"/>
<keyword evidence="2" id="KW-0833">Ubl conjugation pathway</keyword>
<feature type="compositionally biased region" description="Gly residues" evidence="3">
    <location>
        <begin position="298"/>
        <end position="310"/>
    </location>
</feature>
<evidence type="ECO:0000256" key="1">
    <source>
        <dbReference type="ARBA" id="ARBA00022679"/>
    </source>
</evidence>
<name>A0A0C3BTD8_HEBCY</name>
<sequence>MPTLTVKGTKRSLSSDLPSRSSKRIRKAPVLEPDDVLMIEDSDHEDPDDLKEILAQIKEQEDSERLAKQLEIDYVPSSSGSKSMPIYIEDDAAMARQLAEEWALEDNTLEMNHEEISNSSDIEILPGPSNAKVERHAGNDFPNAGGSNSTSAKLADPQFYKLENVRPDAALEPFKHFFTTSRNCSKCSKDVKSPRGSVMFSDSVFPPSLTYLLHAPCSSCRTNHCRGCFKPVTCTPGCKGPSKSPKCTILTCCAEGRAIAIFETLGGFDRQFISERAASDSRALAKTKTTKTASKSVGPGGTGYGVGPGGNHHKQTTSGHGKERTKPTSWETAVVRALQLLVELLPAPYSDTAQVYDMLPHATIGHLLSLSQLPTLLASLLRNDSVTDWIARKETYNVMLSLLRRMADCELTVRCLIGQQWEVSSTCGLENWMWDDGEITWTTDASGEVEVVPPLYTYFKKVTKQSEAFLAGAMGMFDQEGEAEVDEMVIQGTSLCGDIIAARDDLERAITFLGQPSSDANREAQSQQRDSAPNIQKKGGKGKGKHKGKGKGRDMEIQVDKAYEEACEKLSFKHVSLADDASSIQNGSGLHYAGYSYAAQLNRTQNASRNPKNRLHLLKELAVTATSLPPGVWVRVDEVRNDAIAIMIAGPEGTPYAGGLFEFDCFIPMEYPNTPPLMHLRTTGCGSVRFNPNLYNCGKVCLSLLGTWPGRAEEQWSARSTLLQVLVSIQSMILIDAPYYNEPGHGQANVNSPVSISYNRNISMQTLKWAIVDWLQDKHRHGIWSDVIKSHFSILKAKIRRQIVEWSAIEPGIRSYSSTAQYYSYSHNAPQPKKGSSGVDLIEEFDKGMRVIESWNIGNDEA</sequence>
<evidence type="ECO:0000313" key="5">
    <source>
        <dbReference type="EMBL" id="KIM39935.1"/>
    </source>
</evidence>
<evidence type="ECO:0000259" key="4">
    <source>
        <dbReference type="PROSITE" id="PS50127"/>
    </source>
</evidence>